<reference evidence="1 2" key="1">
    <citation type="submission" date="2019-03" db="EMBL/GenBank/DDBJ databases">
        <title>Paracraurococcus aquatilis NE82 genome sequence.</title>
        <authorList>
            <person name="Zhao Y."/>
            <person name="Du Z."/>
        </authorList>
    </citation>
    <scope>NUCLEOTIDE SEQUENCE [LARGE SCALE GENOMIC DNA]</scope>
    <source>
        <strain evidence="1 2">NE82</strain>
    </source>
</reference>
<dbReference type="OrthoDB" id="543755at2"/>
<evidence type="ECO:0000313" key="2">
    <source>
        <dbReference type="Proteomes" id="UP000295023"/>
    </source>
</evidence>
<proteinExistence type="predicted"/>
<evidence type="ECO:0000313" key="1">
    <source>
        <dbReference type="EMBL" id="TCZ61361.1"/>
    </source>
</evidence>
<keyword evidence="1" id="KW-0808">Transferase</keyword>
<protein>
    <submittedName>
        <fullName evidence="1">Beta-3-deoxy-D-manno-oct-2-ulosonic acid transferase</fullName>
    </submittedName>
</protein>
<dbReference type="GO" id="GO:0015774">
    <property type="term" value="P:polysaccharide transport"/>
    <property type="evidence" value="ECO:0007669"/>
    <property type="project" value="InterPro"/>
</dbReference>
<accession>A0A4R4DJ45</accession>
<dbReference type="Pfam" id="PF05159">
    <property type="entry name" value="Capsule_synth"/>
    <property type="match status" value="2"/>
</dbReference>
<dbReference type="EMBL" id="SKBM01000010">
    <property type="protein sequence ID" value="TCZ61361.1"/>
    <property type="molecule type" value="Genomic_DNA"/>
</dbReference>
<dbReference type="GO" id="GO:0016740">
    <property type="term" value="F:transferase activity"/>
    <property type="evidence" value="ECO:0007669"/>
    <property type="project" value="UniProtKB-KW"/>
</dbReference>
<dbReference type="CDD" id="cd16439">
    <property type="entry name" value="beta_Kdo_transferase_KpsC_2"/>
    <property type="match status" value="1"/>
</dbReference>
<dbReference type="GO" id="GO:0000271">
    <property type="term" value="P:polysaccharide biosynthetic process"/>
    <property type="evidence" value="ECO:0007669"/>
    <property type="project" value="InterPro"/>
</dbReference>
<dbReference type="InterPro" id="IPR007833">
    <property type="entry name" value="Capsule_polysaccharide_synth"/>
</dbReference>
<comment type="caution">
    <text evidence="1">The sequence shown here is derived from an EMBL/GenBank/DDBJ whole genome shotgun (WGS) entry which is preliminary data.</text>
</comment>
<dbReference type="AlphaFoldDB" id="A0A4R4DJ45"/>
<keyword evidence="2" id="KW-1185">Reference proteome</keyword>
<dbReference type="RefSeq" id="WP_132289341.1">
    <property type="nucleotide sequence ID" value="NZ_SKBM01000010.1"/>
</dbReference>
<sequence>MAAAVAASLPAVASDAAVLAAAREVMALLRAARVGGAPGLPDPGGAALGRPGAAVLVLDPGDPARAGEARRMLAGAGDRPLLLALDPDAPPGARPVLAGSVPRVLDGRLAPWTLLDLAAELHTLSPQMALLAGAAGVPARLGGAAPWGGAAPEAALAALLAATRWRDPFRGLPSTVAEGIAHLARWREAEAANRRIVACTGMEVFKHRAMRATLASGAGPPRIAWRGSAAIRLARAAGGDVAVWASAMPEDLPARAAAAGVGLVRIEDGFIRSAGLGVHGARAGSLVMDGRGIHYDPSVESDLEHLLATARFDPPLLARAARLREAITALGVTKYNLRGEVRLPELPPGRRVLLVPGQVEDDAALRRGGARLRTNLGLLRAVRAENPDAVILFKPHPDVEAGMRRGAVPEAEARALADHVLRQVPIGPLYAVAQEVHCLSSTAGFEALLRGLRVVAWGKPFYAGWGLTEDRDPPPRRGRRLTLDALVAGALILHLRCIDPATGLPCPPEVLVERLAEAPGAVARPRLPAWLRALVARCSRTVTVRLAAL</sequence>
<dbReference type="Proteomes" id="UP000295023">
    <property type="component" value="Unassembled WGS sequence"/>
</dbReference>
<gene>
    <name evidence="1" type="ORF">EXY23_12525</name>
</gene>
<organism evidence="1 2">
    <name type="scientific">Roseicella aquatilis</name>
    <dbReference type="NCBI Taxonomy" id="2527868"/>
    <lineage>
        <taxon>Bacteria</taxon>
        <taxon>Pseudomonadati</taxon>
        <taxon>Pseudomonadota</taxon>
        <taxon>Alphaproteobacteria</taxon>
        <taxon>Acetobacterales</taxon>
        <taxon>Roseomonadaceae</taxon>
        <taxon>Roseicella</taxon>
    </lineage>
</organism>
<name>A0A4R4DJ45_9PROT</name>